<dbReference type="EMBL" id="BOMM01000049">
    <property type="protein sequence ID" value="GIE13492.1"/>
    <property type="molecule type" value="Genomic_DNA"/>
</dbReference>
<organism evidence="1 2">
    <name type="scientific">Paractinoplanes ferrugineus</name>
    <dbReference type="NCBI Taxonomy" id="113564"/>
    <lineage>
        <taxon>Bacteria</taxon>
        <taxon>Bacillati</taxon>
        <taxon>Actinomycetota</taxon>
        <taxon>Actinomycetes</taxon>
        <taxon>Micromonosporales</taxon>
        <taxon>Micromonosporaceae</taxon>
        <taxon>Paractinoplanes</taxon>
    </lineage>
</organism>
<dbReference type="Proteomes" id="UP000598174">
    <property type="component" value="Unassembled WGS sequence"/>
</dbReference>
<accession>A0A919J521</accession>
<protein>
    <submittedName>
        <fullName evidence="1">Uncharacterized protein</fullName>
    </submittedName>
</protein>
<name>A0A919J521_9ACTN</name>
<dbReference type="AlphaFoldDB" id="A0A919J521"/>
<reference evidence="1" key="1">
    <citation type="submission" date="2021-01" db="EMBL/GenBank/DDBJ databases">
        <title>Whole genome shotgun sequence of Actinoplanes ferrugineus NBRC 15555.</title>
        <authorList>
            <person name="Komaki H."/>
            <person name="Tamura T."/>
        </authorList>
    </citation>
    <scope>NUCLEOTIDE SEQUENCE</scope>
    <source>
        <strain evidence="1">NBRC 15555</strain>
    </source>
</reference>
<dbReference type="RefSeq" id="WP_203819932.1">
    <property type="nucleotide sequence ID" value="NZ_BAAABP010000027.1"/>
</dbReference>
<evidence type="ECO:0000313" key="2">
    <source>
        <dbReference type="Proteomes" id="UP000598174"/>
    </source>
</evidence>
<comment type="caution">
    <text evidence="1">The sequence shown here is derived from an EMBL/GenBank/DDBJ whole genome shotgun (WGS) entry which is preliminary data.</text>
</comment>
<proteinExistence type="predicted"/>
<sequence>MIVQWCCKGLAKVGEAEILEMFSNHVGLICQDWFRSWKATGSFMVRDAMERLTEAGLHRHVNDFSSPDPDSGLPFCEVTPFISLSAGCVDRDVQSKTNQVHRALRTALDFATTDYADPARPPCHGWVLYCYVVVGSNPAVRIPAVAEEVRELNHNRAFSGWYWQGEVAAKLNVPSAQILCAEYYEPRPGRSPRLAKVLVNPGFCHPAALLAERRML</sequence>
<evidence type="ECO:0000313" key="1">
    <source>
        <dbReference type="EMBL" id="GIE13492.1"/>
    </source>
</evidence>
<keyword evidence="2" id="KW-1185">Reference proteome</keyword>
<gene>
    <name evidence="1" type="ORF">Afe05nite_53320</name>
</gene>